<evidence type="ECO:0000313" key="2">
    <source>
        <dbReference type="EMBL" id="CDL83004.1"/>
    </source>
</evidence>
<comment type="caution">
    <text evidence="2">The sequence shown here is derived from an EMBL/GenBank/DDBJ whole genome shotgun (WGS) entry which is preliminary data.</text>
</comment>
<dbReference type="InterPro" id="IPR010794">
    <property type="entry name" value="MalM"/>
</dbReference>
<feature type="chain" id="PRO_5004803735" evidence="1">
    <location>
        <begin position="25"/>
        <end position="343"/>
    </location>
</feature>
<name>W1IX34_9GAMM</name>
<evidence type="ECO:0000313" key="3">
    <source>
        <dbReference type="Proteomes" id="UP000019202"/>
    </source>
</evidence>
<dbReference type="STRING" id="1427518.XSR1_270044"/>
<dbReference type="EMBL" id="CBXF010000085">
    <property type="protein sequence ID" value="CDL83004.1"/>
    <property type="molecule type" value="Genomic_DNA"/>
</dbReference>
<keyword evidence="1" id="KW-0732">Signal</keyword>
<dbReference type="RefSeq" id="WP_038237912.1">
    <property type="nucleotide sequence ID" value="NZ_CAWLWS010000085.1"/>
</dbReference>
<dbReference type="GO" id="GO:0008643">
    <property type="term" value="P:carbohydrate transport"/>
    <property type="evidence" value="ECO:0007669"/>
    <property type="project" value="InterPro"/>
</dbReference>
<dbReference type="GO" id="GO:0042597">
    <property type="term" value="C:periplasmic space"/>
    <property type="evidence" value="ECO:0007669"/>
    <property type="project" value="InterPro"/>
</dbReference>
<organism evidence="2 3">
    <name type="scientific">Xenorhabdus szentirmaii DSM 16338</name>
    <dbReference type="NCBI Taxonomy" id="1427518"/>
    <lineage>
        <taxon>Bacteria</taxon>
        <taxon>Pseudomonadati</taxon>
        <taxon>Pseudomonadota</taxon>
        <taxon>Gammaproteobacteria</taxon>
        <taxon>Enterobacterales</taxon>
        <taxon>Morganellaceae</taxon>
        <taxon>Xenorhabdus</taxon>
    </lineage>
</organism>
<accession>W1IX34</accession>
<sequence>MKIKLLSLCLSALLCNMLPAVSYATSENLLPDTIPSVVSNDVVPKDIAPKDIAPNAVAPDLSQSALQTLQWQPINTHATQTVVLNSTSQKLNNGDIHGAVAAFTLPANQGSLEITLNSMIKDKQVYAPNVLVLDEQLRPAAFYPSHYFRYQQPGIMSTDRIEGVLKLTPALGQQKIYLLVYTTDADLQASTKMVNPAKAYAQGVGNAVPNIPDPIARHTETGTLTLKVKSERDAGNVLIGQIFSTPAQSSATVQQPVTVGSTIDSRPAASILPTKTTPKTPPQPTTVAKKPVLNDTEQYFNDAIKKAIRNGDIDKALKLLDEAEHLGSPTARETFIKMIKNKG</sequence>
<feature type="signal peptide" evidence="1">
    <location>
        <begin position="1"/>
        <end position="24"/>
    </location>
</feature>
<evidence type="ECO:0000256" key="1">
    <source>
        <dbReference type="SAM" id="SignalP"/>
    </source>
</evidence>
<dbReference type="Proteomes" id="UP000019202">
    <property type="component" value="Unassembled WGS sequence"/>
</dbReference>
<reference evidence="2" key="1">
    <citation type="submission" date="2013-11" db="EMBL/GenBank/DDBJ databases">
        <title>Draft genome sequence and annotation of the entomopathogenic bacteria, Xenorhabdus cabanillasi strain JM26 and Xenorhabdus szentirmai strain DSM 16338.</title>
        <authorList>
            <person name="Gualtieri M."/>
            <person name="Ogier J.C."/>
            <person name="Pages S."/>
            <person name="Givaudan A."/>
            <person name="Gaudriault S."/>
        </authorList>
    </citation>
    <scope>NUCLEOTIDE SEQUENCE [LARGE SCALE GENOMIC DNA]</scope>
    <source>
        <strain evidence="2">DSM 16338</strain>
    </source>
</reference>
<gene>
    <name evidence="2" type="primary">malM</name>
    <name evidence="2" type="ORF">XSR1_270044</name>
</gene>
<dbReference type="Pfam" id="PF07148">
    <property type="entry name" value="MalM"/>
    <property type="match status" value="1"/>
</dbReference>
<protein>
    <submittedName>
        <fullName evidence="2">Maltose operon periplasmic protein</fullName>
    </submittedName>
</protein>
<dbReference type="NCBIfam" id="NF007855">
    <property type="entry name" value="PRK10564.1"/>
    <property type="match status" value="1"/>
</dbReference>
<dbReference type="OrthoDB" id="5944162at2"/>
<proteinExistence type="predicted"/>
<dbReference type="AlphaFoldDB" id="W1IX34"/>
<keyword evidence="3" id="KW-1185">Reference proteome</keyword>